<dbReference type="Gene3D" id="1.20.5.110">
    <property type="match status" value="1"/>
</dbReference>
<evidence type="ECO:0000256" key="1">
    <source>
        <dbReference type="SAM" id="Phobius"/>
    </source>
</evidence>
<name>A0A8J4TJL9_9TREM</name>
<feature type="transmembrane region" description="Helical" evidence="1">
    <location>
        <begin position="83"/>
        <end position="103"/>
    </location>
</feature>
<dbReference type="EMBL" id="LUCH01003291">
    <property type="protein sequence ID" value="KAF5400319.1"/>
    <property type="molecule type" value="Genomic_DNA"/>
</dbReference>
<evidence type="ECO:0000259" key="2">
    <source>
        <dbReference type="Pfam" id="PF00957"/>
    </source>
</evidence>
<dbReference type="AlphaFoldDB" id="A0A8J4TJL9"/>
<evidence type="ECO:0000313" key="4">
    <source>
        <dbReference type="Proteomes" id="UP000748531"/>
    </source>
</evidence>
<keyword evidence="1" id="KW-1133">Transmembrane helix</keyword>
<proteinExistence type="predicted"/>
<keyword evidence="4" id="KW-1185">Reference proteome</keyword>
<dbReference type="OrthoDB" id="6242419at2759"/>
<dbReference type="Proteomes" id="UP000748531">
    <property type="component" value="Unassembled WGS sequence"/>
</dbReference>
<reference evidence="3" key="1">
    <citation type="submission" date="2019-05" db="EMBL/GenBank/DDBJ databases">
        <title>Annotation for the trematode Paragonimus heterotremus.</title>
        <authorList>
            <person name="Choi Y.-J."/>
        </authorList>
    </citation>
    <scope>NUCLEOTIDE SEQUENCE</scope>
    <source>
        <strain evidence="3">LC</strain>
    </source>
</reference>
<protein>
    <recommendedName>
        <fullName evidence="2">V-SNARE coiled-coil homology domain-containing protein</fullName>
    </recommendedName>
</protein>
<dbReference type="InterPro" id="IPR042855">
    <property type="entry name" value="V_SNARE_CC"/>
</dbReference>
<organism evidence="3 4">
    <name type="scientific">Paragonimus heterotremus</name>
    <dbReference type="NCBI Taxonomy" id="100268"/>
    <lineage>
        <taxon>Eukaryota</taxon>
        <taxon>Metazoa</taxon>
        <taxon>Spiralia</taxon>
        <taxon>Lophotrochozoa</taxon>
        <taxon>Platyhelminthes</taxon>
        <taxon>Trematoda</taxon>
        <taxon>Digenea</taxon>
        <taxon>Plagiorchiida</taxon>
        <taxon>Troglotremata</taxon>
        <taxon>Troglotrematidae</taxon>
        <taxon>Paragonimus</taxon>
    </lineage>
</organism>
<dbReference type="SUPFAM" id="SSF58038">
    <property type="entry name" value="SNARE fusion complex"/>
    <property type="match status" value="1"/>
</dbReference>
<feature type="domain" description="V-SNARE coiled-coil homology" evidence="2">
    <location>
        <begin position="21"/>
        <end position="98"/>
    </location>
</feature>
<keyword evidence="1" id="KW-0472">Membrane</keyword>
<dbReference type="Pfam" id="PF00957">
    <property type="entry name" value="Synaptobrevin"/>
    <property type="match status" value="1"/>
</dbReference>
<evidence type="ECO:0000313" key="3">
    <source>
        <dbReference type="EMBL" id="KAF5400319.1"/>
    </source>
</evidence>
<sequence>MELSRREEAVTLVNSCDPVNLKKLQESVLQAQQIMMQNCMELHKCDPKLKVLLERWETMEKNAKQFQVYENVTRSPWKRRMKWMVAIASGIVVVLGVILLCAFL</sequence>
<accession>A0A8J4TJL9</accession>
<keyword evidence="1" id="KW-0812">Transmembrane</keyword>
<comment type="caution">
    <text evidence="3">The sequence shown here is derived from an EMBL/GenBank/DDBJ whole genome shotgun (WGS) entry which is preliminary data.</text>
</comment>
<gene>
    <name evidence="3" type="ORF">PHET_06442</name>
</gene>